<reference evidence="1" key="2">
    <citation type="journal article" date="2022" name="New Phytol.">
        <title>Evolutionary transition to the ectomycorrhizal habit in the genomes of a hyperdiverse lineage of mushroom-forming fungi.</title>
        <authorList>
            <person name="Looney B."/>
            <person name="Miyauchi S."/>
            <person name="Morin E."/>
            <person name="Drula E."/>
            <person name="Courty P.E."/>
            <person name="Kohler A."/>
            <person name="Kuo A."/>
            <person name="LaButti K."/>
            <person name="Pangilinan J."/>
            <person name="Lipzen A."/>
            <person name="Riley R."/>
            <person name="Andreopoulos W."/>
            <person name="He G."/>
            <person name="Johnson J."/>
            <person name="Nolan M."/>
            <person name="Tritt A."/>
            <person name="Barry K.W."/>
            <person name="Grigoriev I.V."/>
            <person name="Nagy L.G."/>
            <person name="Hibbett D."/>
            <person name="Henrissat B."/>
            <person name="Matheny P.B."/>
            <person name="Labbe J."/>
            <person name="Martin F.M."/>
        </authorList>
    </citation>
    <scope>NUCLEOTIDE SEQUENCE</scope>
    <source>
        <strain evidence="1">FP105234-sp</strain>
    </source>
</reference>
<evidence type="ECO:0000313" key="1">
    <source>
        <dbReference type="EMBL" id="KAI0042400.1"/>
    </source>
</evidence>
<proteinExistence type="predicted"/>
<protein>
    <submittedName>
        <fullName evidence="1">Uncharacterized protein</fullName>
    </submittedName>
</protein>
<accession>A0ACB8RES3</accession>
<organism evidence="1 2">
    <name type="scientific">Auriscalpium vulgare</name>
    <dbReference type="NCBI Taxonomy" id="40419"/>
    <lineage>
        <taxon>Eukaryota</taxon>
        <taxon>Fungi</taxon>
        <taxon>Dikarya</taxon>
        <taxon>Basidiomycota</taxon>
        <taxon>Agaricomycotina</taxon>
        <taxon>Agaricomycetes</taxon>
        <taxon>Russulales</taxon>
        <taxon>Auriscalpiaceae</taxon>
        <taxon>Auriscalpium</taxon>
    </lineage>
</organism>
<comment type="caution">
    <text evidence="1">The sequence shown here is derived from an EMBL/GenBank/DDBJ whole genome shotgun (WGS) entry which is preliminary data.</text>
</comment>
<keyword evidence="2" id="KW-1185">Reference proteome</keyword>
<evidence type="ECO:0000313" key="2">
    <source>
        <dbReference type="Proteomes" id="UP000814033"/>
    </source>
</evidence>
<dbReference type="Proteomes" id="UP000814033">
    <property type="component" value="Unassembled WGS sequence"/>
</dbReference>
<sequence length="125" mass="13548">MSVRPFSPSESFAFPKPPSSARPKSSENPFDDPKAGATSSTDILPGSLETVIRPFAPTLHDELSVDPGDLVTVVTAFDDGWAQVKKKIDGTTGLIPIDCFRSMGEDVPAFLASKRVSSYFETRRQ</sequence>
<name>A0ACB8RES3_9AGAM</name>
<gene>
    <name evidence="1" type="ORF">FA95DRAFT_1500146</name>
</gene>
<dbReference type="EMBL" id="MU276068">
    <property type="protein sequence ID" value="KAI0042400.1"/>
    <property type="molecule type" value="Genomic_DNA"/>
</dbReference>
<reference evidence="1" key="1">
    <citation type="submission" date="2021-02" db="EMBL/GenBank/DDBJ databases">
        <authorList>
            <consortium name="DOE Joint Genome Institute"/>
            <person name="Ahrendt S."/>
            <person name="Looney B.P."/>
            <person name="Miyauchi S."/>
            <person name="Morin E."/>
            <person name="Drula E."/>
            <person name="Courty P.E."/>
            <person name="Chicoki N."/>
            <person name="Fauchery L."/>
            <person name="Kohler A."/>
            <person name="Kuo A."/>
            <person name="Labutti K."/>
            <person name="Pangilinan J."/>
            <person name="Lipzen A."/>
            <person name="Riley R."/>
            <person name="Andreopoulos W."/>
            <person name="He G."/>
            <person name="Johnson J."/>
            <person name="Barry K.W."/>
            <person name="Grigoriev I.V."/>
            <person name="Nagy L."/>
            <person name="Hibbett D."/>
            <person name="Henrissat B."/>
            <person name="Matheny P.B."/>
            <person name="Labbe J."/>
            <person name="Martin F."/>
        </authorList>
    </citation>
    <scope>NUCLEOTIDE SEQUENCE</scope>
    <source>
        <strain evidence="1">FP105234-sp</strain>
    </source>
</reference>